<keyword evidence="2" id="KW-1185">Reference proteome</keyword>
<dbReference type="WBParaSite" id="nRc.2.0.1.t33167-RA">
    <property type="protein sequence ID" value="nRc.2.0.1.t33167-RA"/>
    <property type="gene ID" value="nRc.2.0.1.g33167"/>
</dbReference>
<sequence length="66" mass="7358">MRKPTTSGSLSENSISLINMQIIVGRSAGADDLPRKGARKKEENIILWYVYFLLVLFIICITVDGT</sequence>
<proteinExistence type="predicted"/>
<dbReference type="AlphaFoldDB" id="A0A915K5M9"/>
<keyword evidence="1" id="KW-0812">Transmembrane</keyword>
<dbReference type="Proteomes" id="UP000887565">
    <property type="component" value="Unplaced"/>
</dbReference>
<evidence type="ECO:0000256" key="1">
    <source>
        <dbReference type="SAM" id="Phobius"/>
    </source>
</evidence>
<organism evidence="2 3">
    <name type="scientific">Romanomermis culicivorax</name>
    <name type="common">Nematode worm</name>
    <dbReference type="NCBI Taxonomy" id="13658"/>
    <lineage>
        <taxon>Eukaryota</taxon>
        <taxon>Metazoa</taxon>
        <taxon>Ecdysozoa</taxon>
        <taxon>Nematoda</taxon>
        <taxon>Enoplea</taxon>
        <taxon>Dorylaimia</taxon>
        <taxon>Mermithida</taxon>
        <taxon>Mermithoidea</taxon>
        <taxon>Mermithidae</taxon>
        <taxon>Romanomermis</taxon>
    </lineage>
</organism>
<protein>
    <submittedName>
        <fullName evidence="3">Uncharacterized protein</fullName>
    </submittedName>
</protein>
<accession>A0A915K5M9</accession>
<feature type="transmembrane region" description="Helical" evidence="1">
    <location>
        <begin position="45"/>
        <end position="65"/>
    </location>
</feature>
<reference evidence="3" key="1">
    <citation type="submission" date="2022-11" db="UniProtKB">
        <authorList>
            <consortium name="WormBaseParasite"/>
        </authorList>
    </citation>
    <scope>IDENTIFICATION</scope>
</reference>
<keyword evidence="1" id="KW-0472">Membrane</keyword>
<evidence type="ECO:0000313" key="2">
    <source>
        <dbReference type="Proteomes" id="UP000887565"/>
    </source>
</evidence>
<name>A0A915K5M9_ROMCU</name>
<evidence type="ECO:0000313" key="3">
    <source>
        <dbReference type="WBParaSite" id="nRc.2.0.1.t33167-RA"/>
    </source>
</evidence>
<keyword evidence="1" id="KW-1133">Transmembrane helix</keyword>